<keyword evidence="2" id="KW-0808">Transferase</keyword>
<dbReference type="Gene3D" id="3.40.630.30">
    <property type="match status" value="1"/>
</dbReference>
<dbReference type="SUPFAM" id="SSF55729">
    <property type="entry name" value="Acyl-CoA N-acyltransferases (Nat)"/>
    <property type="match status" value="1"/>
</dbReference>
<dbReference type="CDD" id="cd04301">
    <property type="entry name" value="NAT_SF"/>
    <property type="match status" value="1"/>
</dbReference>
<dbReference type="PROSITE" id="PS51186">
    <property type="entry name" value="GNAT"/>
    <property type="match status" value="1"/>
</dbReference>
<dbReference type="EMBL" id="CP051682">
    <property type="protein sequence ID" value="QJD98273.1"/>
    <property type="molecule type" value="Genomic_DNA"/>
</dbReference>
<sequence length="177" mass="19938">MHEPILQTSRLTLRHFMLDDASFVLQLLNSPTWLKYIGDRDIKTLQEAQSYLVNGPLLNYQLHGFGMCVVCLRTDGTPIGMCGLVKRDVLPELDLGYALLPEYEGQGYGTEIARGVLQYYQAKLGLKRLLAITIADNIASIRVLEKLGFQFEKTITLKDDSDELMLFAAHFNEKGTP</sequence>
<dbReference type="InterPro" id="IPR000182">
    <property type="entry name" value="GNAT_dom"/>
</dbReference>
<dbReference type="InterPro" id="IPR016181">
    <property type="entry name" value="Acyl_CoA_acyltransferase"/>
</dbReference>
<keyword evidence="3" id="KW-1185">Reference proteome</keyword>
<dbReference type="KEGG" id="mrob:HH214_02550"/>
<dbReference type="Pfam" id="PF13302">
    <property type="entry name" value="Acetyltransf_3"/>
    <property type="match status" value="1"/>
</dbReference>
<dbReference type="PANTHER" id="PTHR43792:SF1">
    <property type="entry name" value="N-ACETYLTRANSFERASE DOMAIN-CONTAINING PROTEIN"/>
    <property type="match status" value="1"/>
</dbReference>
<dbReference type="AlphaFoldDB" id="A0A7L5EBE6"/>
<reference evidence="2 3" key="1">
    <citation type="submission" date="2020-04" db="EMBL/GenBank/DDBJ databases">
        <title>Genome sequencing of novel species.</title>
        <authorList>
            <person name="Heo J."/>
            <person name="Kim S.-J."/>
            <person name="Kim J.-S."/>
            <person name="Hong S.-B."/>
            <person name="Kwon S.-W."/>
        </authorList>
    </citation>
    <scope>NUCLEOTIDE SEQUENCE [LARGE SCALE GENOMIC DNA]</scope>
    <source>
        <strain evidence="2 3">F39-2</strain>
    </source>
</reference>
<dbReference type="PANTHER" id="PTHR43792">
    <property type="entry name" value="GNAT FAMILY, PUTATIVE (AFU_ORTHOLOGUE AFUA_3G00765)-RELATED-RELATED"/>
    <property type="match status" value="1"/>
</dbReference>
<name>A0A7L5EBE6_9SPHI</name>
<accession>A0A7L5EBE6</accession>
<protein>
    <submittedName>
        <fullName evidence="2">GNAT family N-acetyltransferase</fullName>
    </submittedName>
</protein>
<evidence type="ECO:0000259" key="1">
    <source>
        <dbReference type="PROSITE" id="PS51186"/>
    </source>
</evidence>
<dbReference type="GO" id="GO:0016747">
    <property type="term" value="F:acyltransferase activity, transferring groups other than amino-acyl groups"/>
    <property type="evidence" value="ECO:0007669"/>
    <property type="project" value="InterPro"/>
</dbReference>
<dbReference type="InterPro" id="IPR051531">
    <property type="entry name" value="N-acetyltransferase"/>
</dbReference>
<organism evidence="2 3">
    <name type="scientific">Mucilaginibacter robiniae</name>
    <dbReference type="NCBI Taxonomy" id="2728022"/>
    <lineage>
        <taxon>Bacteria</taxon>
        <taxon>Pseudomonadati</taxon>
        <taxon>Bacteroidota</taxon>
        <taxon>Sphingobacteriia</taxon>
        <taxon>Sphingobacteriales</taxon>
        <taxon>Sphingobacteriaceae</taxon>
        <taxon>Mucilaginibacter</taxon>
    </lineage>
</organism>
<dbReference type="Proteomes" id="UP000503278">
    <property type="component" value="Chromosome"/>
</dbReference>
<evidence type="ECO:0000313" key="3">
    <source>
        <dbReference type="Proteomes" id="UP000503278"/>
    </source>
</evidence>
<feature type="domain" description="N-acetyltransferase" evidence="1">
    <location>
        <begin position="11"/>
        <end position="173"/>
    </location>
</feature>
<proteinExistence type="predicted"/>
<evidence type="ECO:0000313" key="2">
    <source>
        <dbReference type="EMBL" id="QJD98273.1"/>
    </source>
</evidence>
<gene>
    <name evidence="2" type="ORF">HH214_02550</name>
</gene>